<dbReference type="EC" id="1.3.8.10" evidence="6"/>
<dbReference type="GO" id="GO:0003995">
    <property type="term" value="F:acyl-CoA dehydrogenase activity"/>
    <property type="evidence" value="ECO:0007669"/>
    <property type="project" value="InterPro"/>
</dbReference>
<dbReference type="Proteomes" id="UP000184518">
    <property type="component" value="Unassembled WGS sequence"/>
</dbReference>
<dbReference type="Pfam" id="PF02770">
    <property type="entry name" value="Acyl-CoA_dh_M"/>
    <property type="match status" value="1"/>
</dbReference>
<dbReference type="RefSeq" id="WP_072952932.1">
    <property type="nucleotide sequence ID" value="NZ_FQUT01000001.1"/>
</dbReference>
<dbReference type="AlphaFoldDB" id="A0A1M4U3X7"/>
<dbReference type="SUPFAM" id="SSF56645">
    <property type="entry name" value="Acyl-CoA dehydrogenase NM domain-like"/>
    <property type="match status" value="1"/>
</dbReference>
<evidence type="ECO:0000313" key="12">
    <source>
        <dbReference type="EMBL" id="SHE51247.1"/>
    </source>
</evidence>
<accession>A0A1M4U3X7</accession>
<dbReference type="FunFam" id="1.20.140.10:FF:000004">
    <property type="entry name" value="Acyl-CoA dehydrogenase FadE25"/>
    <property type="match status" value="1"/>
</dbReference>
<organism evidence="12 13">
    <name type="scientific">Chryseobacterium arachidis</name>
    <dbReference type="NCBI Taxonomy" id="1416778"/>
    <lineage>
        <taxon>Bacteria</taxon>
        <taxon>Pseudomonadati</taxon>
        <taxon>Bacteroidota</taxon>
        <taxon>Flavobacteriia</taxon>
        <taxon>Flavobacteriales</taxon>
        <taxon>Weeksellaceae</taxon>
        <taxon>Chryseobacterium group</taxon>
        <taxon>Chryseobacterium</taxon>
    </lineage>
</organism>
<evidence type="ECO:0000259" key="10">
    <source>
        <dbReference type="Pfam" id="PF02770"/>
    </source>
</evidence>
<keyword evidence="4 8" id="KW-0274">FAD</keyword>
<dbReference type="InterPro" id="IPR037069">
    <property type="entry name" value="AcylCoA_DH/ox_N_sf"/>
</dbReference>
<keyword evidence="13" id="KW-1185">Reference proteome</keyword>
<dbReference type="STRING" id="1416778.SAMN05443633_101396"/>
<dbReference type="Gene3D" id="2.40.110.10">
    <property type="entry name" value="Butyryl-CoA Dehydrogenase, subunit A, domain 2"/>
    <property type="match status" value="1"/>
</dbReference>
<dbReference type="OrthoDB" id="9802867at2"/>
<dbReference type="PANTHER" id="PTHR43884:SF12">
    <property type="entry name" value="ISOVALERYL-COA DEHYDROGENASE, MITOCHONDRIAL-RELATED"/>
    <property type="match status" value="1"/>
</dbReference>
<reference evidence="13" key="1">
    <citation type="submission" date="2016-11" db="EMBL/GenBank/DDBJ databases">
        <authorList>
            <person name="Varghese N."/>
            <person name="Submissions S."/>
        </authorList>
    </citation>
    <scope>NUCLEOTIDE SEQUENCE [LARGE SCALE GENOMIC DNA]</scope>
    <source>
        <strain evidence="13">DSM 27619</strain>
    </source>
</reference>
<dbReference type="CDD" id="cd01158">
    <property type="entry name" value="SCAD_SBCAD"/>
    <property type="match status" value="1"/>
</dbReference>
<feature type="domain" description="Acyl-CoA oxidase/dehydrogenase middle" evidence="10">
    <location>
        <begin position="122"/>
        <end position="217"/>
    </location>
</feature>
<keyword evidence="3 8" id="KW-0285">Flavoprotein</keyword>
<evidence type="ECO:0000256" key="6">
    <source>
        <dbReference type="ARBA" id="ARBA00066362"/>
    </source>
</evidence>
<dbReference type="PROSITE" id="PS00072">
    <property type="entry name" value="ACYL_COA_DH_1"/>
    <property type="match status" value="1"/>
</dbReference>
<dbReference type="InterPro" id="IPR046373">
    <property type="entry name" value="Acyl-CoA_Oxase/DH_mid-dom_sf"/>
</dbReference>
<dbReference type="InterPro" id="IPR006089">
    <property type="entry name" value="Acyl-CoA_DH_CS"/>
</dbReference>
<feature type="domain" description="Acyl-CoA dehydrogenase/oxidase N-terminal" evidence="11">
    <location>
        <begin position="6"/>
        <end position="118"/>
    </location>
</feature>
<name>A0A1M4U3X7_9FLAO</name>
<dbReference type="FunFam" id="1.10.540.10:FF:000002">
    <property type="entry name" value="Acyl-CoA dehydrogenase FadE19"/>
    <property type="match status" value="1"/>
</dbReference>
<evidence type="ECO:0000256" key="5">
    <source>
        <dbReference type="ARBA" id="ARBA00023002"/>
    </source>
</evidence>
<dbReference type="InterPro" id="IPR013786">
    <property type="entry name" value="AcylCoA_DH/ox_N"/>
</dbReference>
<evidence type="ECO:0000256" key="7">
    <source>
        <dbReference type="ARBA" id="ARBA00072305"/>
    </source>
</evidence>
<dbReference type="GO" id="GO:0050660">
    <property type="term" value="F:flavin adenine dinucleotide binding"/>
    <property type="evidence" value="ECO:0007669"/>
    <property type="project" value="InterPro"/>
</dbReference>
<dbReference type="Pfam" id="PF02771">
    <property type="entry name" value="Acyl-CoA_dh_N"/>
    <property type="match status" value="1"/>
</dbReference>
<evidence type="ECO:0000256" key="4">
    <source>
        <dbReference type="ARBA" id="ARBA00022827"/>
    </source>
</evidence>
<dbReference type="InterPro" id="IPR006091">
    <property type="entry name" value="Acyl-CoA_Oxase/DH_mid-dom"/>
</dbReference>
<comment type="similarity">
    <text evidence="2 8">Belongs to the acyl-CoA dehydrogenase family.</text>
</comment>
<sequence length="379" mass="41354">MDFNLSEEQLMIQQAARDFAQNELLPEVIERDRDQKFPAEQVKKMGEMGLLGMMVDPKYGGAGMDSVSYVLAMEEIAKIDASAAVVMSVNNSLVCAGLEKFASEEQKVKYLTPLASGQVIGAFALSEPEAGSDATSQKTTAEDKGDYYLLNGIKNWITNGGTATYYIVIAQTDPEKKHKGINAFIVERGWEGFEIGTKEDKLGIRGSDTHSLIFNNVKVPKENRIGEDGFGFNFAMAVLNGGRIGIASQALGIASGAYELALKYAKTRKAFKTEIINHQAIAFKLADMATQITAARMLCFKAACEKDAGKDISESGAMAKLYASQVAMDTTIEAVQIHGGYGYVKEYHVERLMRDAKITQIYEGTSEIQKIVISRSIAK</sequence>
<evidence type="ECO:0000313" key="13">
    <source>
        <dbReference type="Proteomes" id="UP000184518"/>
    </source>
</evidence>
<dbReference type="PANTHER" id="PTHR43884">
    <property type="entry name" value="ACYL-COA DEHYDROGENASE"/>
    <property type="match status" value="1"/>
</dbReference>
<dbReference type="InterPro" id="IPR036250">
    <property type="entry name" value="AcylCo_DH-like_C"/>
</dbReference>
<evidence type="ECO:0000256" key="1">
    <source>
        <dbReference type="ARBA" id="ARBA00001974"/>
    </source>
</evidence>
<dbReference type="Gene3D" id="1.20.140.10">
    <property type="entry name" value="Butyryl-CoA Dehydrogenase, subunit A, domain 3"/>
    <property type="match status" value="1"/>
</dbReference>
<dbReference type="EMBL" id="FQUT01000001">
    <property type="protein sequence ID" value="SHE51247.1"/>
    <property type="molecule type" value="Genomic_DNA"/>
</dbReference>
<dbReference type="SUPFAM" id="SSF47203">
    <property type="entry name" value="Acyl-CoA dehydrogenase C-terminal domain-like"/>
    <property type="match status" value="1"/>
</dbReference>
<dbReference type="PROSITE" id="PS00073">
    <property type="entry name" value="ACYL_COA_DH_2"/>
    <property type="match status" value="1"/>
</dbReference>
<dbReference type="PIRSF" id="PIRSF016578">
    <property type="entry name" value="HsaA"/>
    <property type="match status" value="1"/>
</dbReference>
<dbReference type="Gene3D" id="1.10.540.10">
    <property type="entry name" value="Acyl-CoA dehydrogenase/oxidase, N-terminal domain"/>
    <property type="match status" value="1"/>
</dbReference>
<dbReference type="InterPro" id="IPR009100">
    <property type="entry name" value="AcylCoA_DH/oxidase_NM_dom_sf"/>
</dbReference>
<keyword evidence="5 8" id="KW-0560">Oxidoreductase</keyword>
<dbReference type="FunFam" id="2.40.110.10:FF:000001">
    <property type="entry name" value="Acyl-CoA dehydrogenase, mitochondrial"/>
    <property type="match status" value="1"/>
</dbReference>
<evidence type="ECO:0000256" key="8">
    <source>
        <dbReference type="RuleBase" id="RU362125"/>
    </source>
</evidence>
<evidence type="ECO:0000256" key="2">
    <source>
        <dbReference type="ARBA" id="ARBA00009347"/>
    </source>
</evidence>
<dbReference type="InterPro" id="IPR009075">
    <property type="entry name" value="AcylCo_DH/oxidase_C"/>
</dbReference>
<protein>
    <recommendedName>
        <fullName evidence="7">Cyclohex-1-ene-1-carbonyl-CoA dehydrogenase</fullName>
        <ecNumber evidence="6">1.3.8.10</ecNumber>
    </recommendedName>
</protein>
<dbReference type="Pfam" id="PF00441">
    <property type="entry name" value="Acyl-CoA_dh_1"/>
    <property type="match status" value="1"/>
</dbReference>
<evidence type="ECO:0000259" key="11">
    <source>
        <dbReference type="Pfam" id="PF02771"/>
    </source>
</evidence>
<evidence type="ECO:0000259" key="9">
    <source>
        <dbReference type="Pfam" id="PF00441"/>
    </source>
</evidence>
<evidence type="ECO:0000256" key="3">
    <source>
        <dbReference type="ARBA" id="ARBA00022630"/>
    </source>
</evidence>
<feature type="domain" description="Acyl-CoA dehydrogenase/oxidase C-terminal" evidence="9">
    <location>
        <begin position="231"/>
        <end position="377"/>
    </location>
</feature>
<gene>
    <name evidence="12" type="ORF">SAMN05443633_101396</name>
</gene>
<proteinExistence type="inferred from homology"/>
<comment type="cofactor">
    <cofactor evidence="1 8">
        <name>FAD</name>
        <dbReference type="ChEBI" id="CHEBI:57692"/>
    </cofactor>
</comment>